<dbReference type="RefSeq" id="WP_141711665.1">
    <property type="nucleotide sequence ID" value="NZ_FNUC01000004.1"/>
</dbReference>
<dbReference type="STRING" id="561176.SAMN04488561_5708"/>
<dbReference type="AlphaFoldDB" id="A0A1H5PTK1"/>
<protein>
    <recommendedName>
        <fullName evidence="3">Lasso RiPP family leader peptide-containing protein</fullName>
    </recommendedName>
</protein>
<dbReference type="Proteomes" id="UP000181980">
    <property type="component" value="Unassembled WGS sequence"/>
</dbReference>
<dbReference type="NCBIfam" id="NF033521">
    <property type="entry name" value="lasso_leader_L3"/>
    <property type="match status" value="1"/>
</dbReference>
<reference evidence="2" key="1">
    <citation type="submission" date="2016-10" db="EMBL/GenBank/DDBJ databases">
        <authorList>
            <person name="Varghese N."/>
            <person name="Submissions S."/>
        </authorList>
    </citation>
    <scope>NUCLEOTIDE SEQUENCE [LARGE SCALE GENOMIC DNA]</scope>
    <source>
        <strain evidence="2">DSM 45237</strain>
    </source>
</reference>
<evidence type="ECO:0000313" key="1">
    <source>
        <dbReference type="EMBL" id="SEF17116.1"/>
    </source>
</evidence>
<dbReference type="OrthoDB" id="5149376at2"/>
<evidence type="ECO:0000313" key="2">
    <source>
        <dbReference type="Proteomes" id="UP000181980"/>
    </source>
</evidence>
<organism evidence="1 2">
    <name type="scientific">Jiangella alba</name>
    <dbReference type="NCBI Taxonomy" id="561176"/>
    <lineage>
        <taxon>Bacteria</taxon>
        <taxon>Bacillati</taxon>
        <taxon>Actinomycetota</taxon>
        <taxon>Actinomycetes</taxon>
        <taxon>Jiangellales</taxon>
        <taxon>Jiangellaceae</taxon>
        <taxon>Jiangella</taxon>
    </lineage>
</organism>
<name>A0A1H5PTK1_9ACTN</name>
<accession>A0A1H5PTK1</accession>
<proteinExistence type="predicted"/>
<keyword evidence="2" id="KW-1185">Reference proteome</keyword>
<gene>
    <name evidence="1" type="ORF">SAMN04488561_5708</name>
</gene>
<dbReference type="EMBL" id="FNUC01000004">
    <property type="protein sequence ID" value="SEF17116.1"/>
    <property type="molecule type" value="Genomic_DNA"/>
</dbReference>
<sequence length="47" mass="4993">MAYQPPVLEEVGSVRELTLAQGGQGSSDQFLWFKWGNDKPPGGGGLS</sequence>
<evidence type="ECO:0008006" key="3">
    <source>
        <dbReference type="Google" id="ProtNLM"/>
    </source>
</evidence>